<name>A0A8R1ET73_CAEJA</name>
<dbReference type="AlphaFoldDB" id="A0A8R1ET73"/>
<reference evidence="2" key="1">
    <citation type="submission" date="2010-08" db="EMBL/GenBank/DDBJ databases">
        <authorList>
            <consortium name="Caenorhabditis japonica Sequencing Consortium"/>
            <person name="Wilson R.K."/>
        </authorList>
    </citation>
    <scope>NUCLEOTIDE SEQUENCE [LARGE SCALE GENOMIC DNA]</scope>
    <source>
        <strain evidence="2">DF5081</strain>
    </source>
</reference>
<evidence type="ECO:0000313" key="1">
    <source>
        <dbReference type="EnsemblMetazoa" id="CJA41494.1"/>
    </source>
</evidence>
<dbReference type="Proteomes" id="UP000005237">
    <property type="component" value="Unassembled WGS sequence"/>
</dbReference>
<keyword evidence="2" id="KW-1185">Reference proteome</keyword>
<accession>A0A8R1ET73</accession>
<protein>
    <submittedName>
        <fullName evidence="1">Uncharacterized protein</fullName>
    </submittedName>
</protein>
<reference evidence="1" key="2">
    <citation type="submission" date="2022-06" db="UniProtKB">
        <authorList>
            <consortium name="EnsemblMetazoa"/>
        </authorList>
    </citation>
    <scope>IDENTIFICATION</scope>
    <source>
        <strain evidence="1">DF5081</strain>
    </source>
</reference>
<evidence type="ECO:0000313" key="2">
    <source>
        <dbReference type="Proteomes" id="UP000005237"/>
    </source>
</evidence>
<organism evidence="1 2">
    <name type="scientific">Caenorhabditis japonica</name>
    <dbReference type="NCBI Taxonomy" id="281687"/>
    <lineage>
        <taxon>Eukaryota</taxon>
        <taxon>Metazoa</taxon>
        <taxon>Ecdysozoa</taxon>
        <taxon>Nematoda</taxon>
        <taxon>Chromadorea</taxon>
        <taxon>Rhabditida</taxon>
        <taxon>Rhabditina</taxon>
        <taxon>Rhabditomorpha</taxon>
        <taxon>Rhabditoidea</taxon>
        <taxon>Rhabditidae</taxon>
        <taxon>Peloderinae</taxon>
        <taxon>Caenorhabditis</taxon>
    </lineage>
</organism>
<sequence>MRCMPWMSMQTVWSMHLLPRFAPIRRSRRQKAKLYRTKMFAGAGKSFA</sequence>
<dbReference type="EnsemblMetazoa" id="CJA41494.1">
    <property type="protein sequence ID" value="CJA41494.1"/>
    <property type="gene ID" value="WBGene00217342"/>
</dbReference>
<proteinExistence type="predicted"/>